<reference evidence="2" key="1">
    <citation type="submission" date="2014-02" db="EMBL/GenBank/DDBJ databases">
        <title>The Genome Sequence of Trichophyton rubrum (morphotype fischeri) CBS 288.86.</title>
        <authorList>
            <consortium name="The Broad Institute Genomics Platform"/>
            <person name="Cuomo C.A."/>
            <person name="White T.C."/>
            <person name="Graser Y."/>
            <person name="Martinez-Rossi N."/>
            <person name="Heitman J."/>
            <person name="Young S.K."/>
            <person name="Zeng Q."/>
            <person name="Gargeya S."/>
            <person name="Abouelleil A."/>
            <person name="Alvarado L."/>
            <person name="Chapman S.B."/>
            <person name="Gainer-Dewar J."/>
            <person name="Goldberg J."/>
            <person name="Griggs A."/>
            <person name="Gujja S."/>
            <person name="Hansen M."/>
            <person name="Howarth C."/>
            <person name="Imamovic A."/>
            <person name="Larimer J."/>
            <person name="Martinez D."/>
            <person name="Murphy C."/>
            <person name="Pearson M.D."/>
            <person name="Persinoti G."/>
            <person name="Poon T."/>
            <person name="Priest M."/>
            <person name="Roberts A.D."/>
            <person name="Saif S."/>
            <person name="Shea T.D."/>
            <person name="Sykes S.N."/>
            <person name="Wortman J."/>
            <person name="Nusbaum C."/>
            <person name="Birren B."/>
        </authorList>
    </citation>
    <scope>NUCLEOTIDE SEQUENCE [LARGE SCALE GENOMIC DNA]</scope>
    <source>
        <strain evidence="2">CBS 288.86</strain>
    </source>
</reference>
<dbReference type="HOGENOM" id="CLU_1620250_0_0_1"/>
<dbReference type="Proteomes" id="UP000023758">
    <property type="component" value="Unassembled WGS sequence"/>
</dbReference>
<evidence type="ECO:0000313" key="2">
    <source>
        <dbReference type="EMBL" id="EZF56381.1"/>
    </source>
</evidence>
<dbReference type="EMBL" id="KK207721">
    <property type="protein sequence ID" value="EZF56381.1"/>
    <property type="molecule type" value="Genomic_DNA"/>
</dbReference>
<organism evidence="2">
    <name type="scientific">Trichophyton rubrum CBS 288.86</name>
    <dbReference type="NCBI Taxonomy" id="1215330"/>
    <lineage>
        <taxon>Eukaryota</taxon>
        <taxon>Fungi</taxon>
        <taxon>Dikarya</taxon>
        <taxon>Ascomycota</taxon>
        <taxon>Pezizomycotina</taxon>
        <taxon>Eurotiomycetes</taxon>
        <taxon>Eurotiomycetidae</taxon>
        <taxon>Onygenales</taxon>
        <taxon>Arthrodermataceae</taxon>
        <taxon>Trichophyton</taxon>
    </lineage>
</organism>
<feature type="region of interest" description="Disordered" evidence="1">
    <location>
        <begin position="1"/>
        <end position="28"/>
    </location>
</feature>
<evidence type="ECO:0000256" key="1">
    <source>
        <dbReference type="SAM" id="MobiDB-lite"/>
    </source>
</evidence>
<sequence>MGLATPLQEVGTTLSARPTPPLPDSPFSRCPPLRALASPHHGYPSVMPLLIPYQPRNHMHELAREMCNRQTPIGALPSPCSLPDAHNPGNRARCWSGHCFLLNETRGCICSTDPNKTGSSQSALELASCFLVFTWRYQVSVHVSAEMYYKMVISILYLIAKFCD</sequence>
<proteinExistence type="predicted"/>
<accession>A0A022WE06</accession>
<dbReference type="AlphaFoldDB" id="A0A022WE06"/>
<gene>
    <name evidence="2" type="ORF">H103_01234</name>
</gene>
<name>A0A022WE06_TRIRU</name>
<protein>
    <submittedName>
        <fullName evidence="2">Uncharacterized protein</fullName>
    </submittedName>
</protein>